<keyword evidence="3" id="KW-1185">Reference proteome</keyword>
<dbReference type="AlphaFoldDB" id="A0A1M7F8W3"/>
<dbReference type="EMBL" id="LT670847">
    <property type="protein sequence ID" value="SHM00107.1"/>
    <property type="molecule type" value="Genomic_DNA"/>
</dbReference>
<evidence type="ECO:0000313" key="3">
    <source>
        <dbReference type="Proteomes" id="UP000190911"/>
    </source>
</evidence>
<reference evidence="2 3" key="1">
    <citation type="submission" date="2016-11" db="EMBL/GenBank/DDBJ databases">
        <authorList>
            <person name="Jaros S."/>
            <person name="Januszkiewicz K."/>
            <person name="Wedrychowicz H."/>
        </authorList>
    </citation>
    <scope>NUCLEOTIDE SEQUENCE [LARGE SCALE GENOMIC DNA]</scope>
    <source>
        <strain evidence="2 3">ACAM 12</strain>
    </source>
</reference>
<dbReference type="InParanoid" id="A0A1M7F8W3"/>
<dbReference type="InterPro" id="IPR025668">
    <property type="entry name" value="Tnp_DDE_dom"/>
</dbReference>
<dbReference type="STRING" id="29571.SAMN05878437_0714"/>
<evidence type="ECO:0000313" key="2">
    <source>
        <dbReference type="EMBL" id="SHM00107.1"/>
    </source>
</evidence>
<sequence length="158" mass="18048">MPRHRPCAGRRNWGNQSALFDTGVSPYRYAAVASNREESAVATMAWYRQHGEASENRIKELKIGFGMERMPCGQFAANAVFFRLGGLAYNLLKGFTQWTLNSTWHRHQIQTLRWRVCQTAGKVVRHAGQLCLKVNREAVALFNTIRHRCWKLAVRGAT</sequence>
<accession>A0A1M7F8W3</accession>
<organism evidence="2 3">
    <name type="scientific">Vreelandella subglaciescola</name>
    <dbReference type="NCBI Taxonomy" id="29571"/>
    <lineage>
        <taxon>Bacteria</taxon>
        <taxon>Pseudomonadati</taxon>
        <taxon>Pseudomonadota</taxon>
        <taxon>Gammaproteobacteria</taxon>
        <taxon>Oceanospirillales</taxon>
        <taxon>Halomonadaceae</taxon>
        <taxon>Vreelandella</taxon>
    </lineage>
</organism>
<gene>
    <name evidence="2" type="ORF">SAMN05878437_0714</name>
</gene>
<evidence type="ECO:0000259" key="1">
    <source>
        <dbReference type="Pfam" id="PF13701"/>
    </source>
</evidence>
<dbReference type="Pfam" id="PF13701">
    <property type="entry name" value="DDE_Tnp_1_4"/>
    <property type="match status" value="1"/>
</dbReference>
<dbReference type="OrthoDB" id="7069064at2"/>
<dbReference type="RefSeq" id="WP_079551378.1">
    <property type="nucleotide sequence ID" value="NZ_LT670847.1"/>
</dbReference>
<proteinExistence type="predicted"/>
<feature type="domain" description="Transposase DDE" evidence="1">
    <location>
        <begin position="39"/>
        <end position="139"/>
    </location>
</feature>
<dbReference type="Proteomes" id="UP000190911">
    <property type="component" value="Chromosome I"/>
</dbReference>
<protein>
    <submittedName>
        <fullName evidence="2">Transposase DDE domain group 1</fullName>
    </submittedName>
</protein>
<name>A0A1M7F8W3_9GAMM</name>